<dbReference type="SUPFAM" id="SSF69065">
    <property type="entry name" value="RNase III domain-like"/>
    <property type="match status" value="1"/>
</dbReference>
<sequence>LAAGEWQRGFISLLDKLVEEETGPKGDADIRHHARELQKLLSARDVHPLQARLDLDAKRPLPQPEAHIPVYIAHRITAASTLPPLPPILEPALADAVFTHSAYTNVQKQKGLPVGDNYERLEFLGDAYIEIVASRILHSRFPHIEASQQAHFRENLVKNETLFKFACAYSFPDRLRHGSHLEKNKAWEKIISDTFEAYVAGVVLSDPEHGFEIVEDWLTNLWAPQLLNYQEKMIDNPAARTNLQALICAKGIKLDYREEKPMEMRDGGQQHFFVGVYLTGWGFENAWLGSGEDRAKGDAAINAANDALRR</sequence>
<gene>
    <name evidence="3" type="ORF">K504DRAFT_342719</name>
</gene>
<feature type="non-terminal residue" evidence="3">
    <location>
        <position position="310"/>
    </location>
</feature>
<reference evidence="3" key="1">
    <citation type="journal article" date="2020" name="Stud. Mycol.">
        <title>101 Dothideomycetes genomes: a test case for predicting lifestyles and emergence of pathogens.</title>
        <authorList>
            <person name="Haridas S."/>
            <person name="Albert R."/>
            <person name="Binder M."/>
            <person name="Bloem J."/>
            <person name="Labutti K."/>
            <person name="Salamov A."/>
            <person name="Andreopoulos B."/>
            <person name="Baker S."/>
            <person name="Barry K."/>
            <person name="Bills G."/>
            <person name="Bluhm B."/>
            <person name="Cannon C."/>
            <person name="Castanera R."/>
            <person name="Culley D."/>
            <person name="Daum C."/>
            <person name="Ezra D."/>
            <person name="Gonzalez J."/>
            <person name="Henrissat B."/>
            <person name="Kuo A."/>
            <person name="Liang C."/>
            <person name="Lipzen A."/>
            <person name="Lutzoni F."/>
            <person name="Magnuson J."/>
            <person name="Mondo S."/>
            <person name="Nolan M."/>
            <person name="Ohm R."/>
            <person name="Pangilinan J."/>
            <person name="Park H.-J."/>
            <person name="Ramirez L."/>
            <person name="Alfaro M."/>
            <person name="Sun H."/>
            <person name="Tritt A."/>
            <person name="Yoshinaga Y."/>
            <person name="Zwiers L.-H."/>
            <person name="Turgeon B."/>
            <person name="Goodwin S."/>
            <person name="Spatafora J."/>
            <person name="Crous P."/>
            <person name="Grigoriev I."/>
        </authorList>
    </citation>
    <scope>NUCLEOTIDE SEQUENCE</scope>
    <source>
        <strain evidence="3">CBS 279.74</strain>
    </source>
</reference>
<keyword evidence="4" id="KW-1185">Reference proteome</keyword>
<protein>
    <submittedName>
        <fullName evidence="3">Ribonuclease III</fullName>
    </submittedName>
</protein>
<dbReference type="SUPFAM" id="SSF54768">
    <property type="entry name" value="dsRNA-binding domain-like"/>
    <property type="match status" value="1"/>
</dbReference>
<dbReference type="GO" id="GO:0004525">
    <property type="term" value="F:ribonuclease III activity"/>
    <property type="evidence" value="ECO:0007669"/>
    <property type="project" value="InterPro"/>
</dbReference>
<dbReference type="GO" id="GO:0034475">
    <property type="term" value="P:U4 snRNA 3'-end processing"/>
    <property type="evidence" value="ECO:0007669"/>
    <property type="project" value="TreeGrafter"/>
</dbReference>
<dbReference type="CDD" id="cd00593">
    <property type="entry name" value="RIBOc"/>
    <property type="match status" value="1"/>
</dbReference>
<name>A0A6G1KRX7_9PLEO</name>
<dbReference type="Gene3D" id="1.10.1520.10">
    <property type="entry name" value="Ribonuclease III domain"/>
    <property type="match status" value="1"/>
</dbReference>
<dbReference type="PROSITE" id="PS50142">
    <property type="entry name" value="RNASE_3_2"/>
    <property type="match status" value="1"/>
</dbReference>
<dbReference type="AlphaFoldDB" id="A0A6G1KRX7"/>
<dbReference type="PROSITE" id="PS00517">
    <property type="entry name" value="RNASE_3_1"/>
    <property type="match status" value="1"/>
</dbReference>
<keyword evidence="1" id="KW-0694">RNA-binding</keyword>
<dbReference type="SMART" id="SM00535">
    <property type="entry name" value="RIBOc"/>
    <property type="match status" value="1"/>
</dbReference>
<dbReference type="Proteomes" id="UP000799428">
    <property type="component" value="Unassembled WGS sequence"/>
</dbReference>
<evidence type="ECO:0000256" key="1">
    <source>
        <dbReference type="ARBA" id="ARBA00022884"/>
    </source>
</evidence>
<dbReference type="InterPro" id="IPR036389">
    <property type="entry name" value="RNase_III_sf"/>
</dbReference>
<proteinExistence type="predicted"/>
<evidence type="ECO:0000313" key="4">
    <source>
        <dbReference type="Proteomes" id="UP000799428"/>
    </source>
</evidence>
<dbReference type="InterPro" id="IPR000999">
    <property type="entry name" value="RNase_III_dom"/>
</dbReference>
<dbReference type="PANTHER" id="PTHR11207:SF0">
    <property type="entry name" value="RIBONUCLEASE 3"/>
    <property type="match status" value="1"/>
</dbReference>
<accession>A0A6G1KRX7</accession>
<dbReference type="PANTHER" id="PTHR11207">
    <property type="entry name" value="RIBONUCLEASE III"/>
    <property type="match status" value="1"/>
</dbReference>
<evidence type="ECO:0000313" key="3">
    <source>
        <dbReference type="EMBL" id="KAF2715141.1"/>
    </source>
</evidence>
<evidence type="ECO:0000259" key="2">
    <source>
        <dbReference type="PROSITE" id="PS50142"/>
    </source>
</evidence>
<dbReference type="GO" id="GO:0006369">
    <property type="term" value="P:termination of RNA polymerase II transcription"/>
    <property type="evidence" value="ECO:0007669"/>
    <property type="project" value="TreeGrafter"/>
</dbReference>
<dbReference type="GO" id="GO:0003723">
    <property type="term" value="F:RNA binding"/>
    <property type="evidence" value="ECO:0007669"/>
    <property type="project" value="UniProtKB-KW"/>
</dbReference>
<organism evidence="3 4">
    <name type="scientific">Pleomassaria siparia CBS 279.74</name>
    <dbReference type="NCBI Taxonomy" id="1314801"/>
    <lineage>
        <taxon>Eukaryota</taxon>
        <taxon>Fungi</taxon>
        <taxon>Dikarya</taxon>
        <taxon>Ascomycota</taxon>
        <taxon>Pezizomycotina</taxon>
        <taxon>Dothideomycetes</taxon>
        <taxon>Pleosporomycetidae</taxon>
        <taxon>Pleosporales</taxon>
        <taxon>Pleomassariaceae</taxon>
        <taxon>Pleomassaria</taxon>
    </lineage>
</organism>
<dbReference type="GO" id="GO:0005654">
    <property type="term" value="C:nucleoplasm"/>
    <property type="evidence" value="ECO:0007669"/>
    <property type="project" value="TreeGrafter"/>
</dbReference>
<dbReference type="GO" id="GO:0006364">
    <property type="term" value="P:rRNA processing"/>
    <property type="evidence" value="ECO:0007669"/>
    <property type="project" value="TreeGrafter"/>
</dbReference>
<dbReference type="EMBL" id="MU005764">
    <property type="protein sequence ID" value="KAF2715141.1"/>
    <property type="molecule type" value="Genomic_DNA"/>
</dbReference>
<feature type="domain" description="RNase III" evidence="2">
    <location>
        <begin position="93"/>
        <end position="207"/>
    </location>
</feature>
<dbReference type="Pfam" id="PF00636">
    <property type="entry name" value="Ribonuclease_3"/>
    <property type="match status" value="1"/>
</dbReference>
<feature type="non-terminal residue" evidence="3">
    <location>
        <position position="1"/>
    </location>
</feature>
<dbReference type="OrthoDB" id="2392202at2759"/>
<dbReference type="Gene3D" id="3.30.160.20">
    <property type="match status" value="1"/>
</dbReference>